<feature type="binding site" evidence="16">
    <location>
        <position position="77"/>
    </location>
    <ligand>
        <name>Zn(2+)</name>
        <dbReference type="ChEBI" id="CHEBI:29105"/>
        <note>catalytic</note>
    </ligand>
</feature>
<comment type="cofactor">
    <cofactor evidence="14 16">
        <name>Zn(2+)</name>
        <dbReference type="ChEBI" id="CHEBI:29105"/>
    </cofactor>
    <text evidence="14 16">Binds 1 zinc ion per subunit.</text>
</comment>
<dbReference type="AlphaFoldDB" id="A0A316A7H1"/>
<dbReference type="CDD" id="cd06164">
    <property type="entry name" value="S2P-M50_SpoIVFB_CBS"/>
    <property type="match status" value="1"/>
</dbReference>
<dbReference type="PANTHER" id="PTHR39188">
    <property type="entry name" value="MEMBRANE-ASSOCIATED ZINC METALLOPROTEASE M50B"/>
    <property type="match status" value="1"/>
</dbReference>
<feature type="active site" evidence="15">
    <location>
        <position position="74"/>
    </location>
</feature>
<feature type="binding site" evidence="16">
    <location>
        <position position="73"/>
    </location>
    <ligand>
        <name>Zn(2+)</name>
        <dbReference type="ChEBI" id="CHEBI:29105"/>
        <note>catalytic</note>
    </ligand>
</feature>
<evidence type="ECO:0000259" key="17">
    <source>
        <dbReference type="Pfam" id="PF02163"/>
    </source>
</evidence>
<keyword evidence="4 14" id="KW-0645">Protease</keyword>
<evidence type="ECO:0000256" key="1">
    <source>
        <dbReference type="ARBA" id="ARBA00004651"/>
    </source>
</evidence>
<feature type="transmembrane region" description="Helical" evidence="14">
    <location>
        <begin position="187"/>
        <end position="210"/>
    </location>
</feature>
<dbReference type="GO" id="GO:0006508">
    <property type="term" value="P:proteolysis"/>
    <property type="evidence" value="ECO:0007669"/>
    <property type="project" value="UniProtKB-KW"/>
</dbReference>
<evidence type="ECO:0000256" key="9">
    <source>
        <dbReference type="ARBA" id="ARBA00022833"/>
    </source>
</evidence>
<dbReference type="RefSeq" id="WP_109774773.1">
    <property type="nucleotide sequence ID" value="NZ_QGDQ01000014.1"/>
</dbReference>
<evidence type="ECO:0000256" key="5">
    <source>
        <dbReference type="ARBA" id="ARBA00022692"/>
    </source>
</evidence>
<keyword evidence="9 14" id="KW-0862">Zinc</keyword>
<name>A0A316A7H1_9ACTN</name>
<gene>
    <name evidence="18" type="ORF">BXY45_11453</name>
</gene>
<organism evidence="18 19">
    <name type="scientific">Quadrisphaera granulorum</name>
    <dbReference type="NCBI Taxonomy" id="317664"/>
    <lineage>
        <taxon>Bacteria</taxon>
        <taxon>Bacillati</taxon>
        <taxon>Actinomycetota</taxon>
        <taxon>Actinomycetes</taxon>
        <taxon>Kineosporiales</taxon>
        <taxon>Kineosporiaceae</taxon>
        <taxon>Quadrisphaera</taxon>
    </lineage>
</organism>
<evidence type="ECO:0000256" key="8">
    <source>
        <dbReference type="ARBA" id="ARBA00022801"/>
    </source>
</evidence>
<dbReference type="GO" id="GO:0046872">
    <property type="term" value="F:metal ion binding"/>
    <property type="evidence" value="ECO:0007669"/>
    <property type="project" value="UniProtKB-UniRule"/>
</dbReference>
<keyword evidence="19" id="KW-1185">Reference proteome</keyword>
<keyword evidence="8 14" id="KW-0378">Hydrolase</keyword>
<dbReference type="InterPro" id="IPR016483">
    <property type="entry name" value="UCP006404_Pept_M50_CBS"/>
</dbReference>
<dbReference type="Pfam" id="PF02163">
    <property type="entry name" value="Peptidase_M50"/>
    <property type="match status" value="2"/>
</dbReference>
<keyword evidence="3 14" id="KW-1003">Cell membrane</keyword>
<comment type="subcellular location">
    <subcellularLocation>
        <location evidence="1 14">Cell membrane</location>
        <topology evidence="1 14">Multi-pass membrane protein</topology>
    </subcellularLocation>
</comment>
<keyword evidence="6 14" id="KW-0479">Metal-binding</keyword>
<protein>
    <recommendedName>
        <fullName evidence="14">Zinc metalloprotease</fullName>
    </recommendedName>
</protein>
<evidence type="ECO:0000256" key="2">
    <source>
        <dbReference type="ARBA" id="ARBA00007931"/>
    </source>
</evidence>
<proteinExistence type="inferred from homology"/>
<feature type="transmembrane region" description="Helical" evidence="14">
    <location>
        <begin position="145"/>
        <end position="166"/>
    </location>
</feature>
<comment type="caution">
    <text evidence="18">The sequence shown here is derived from an EMBL/GenBank/DDBJ whole genome shotgun (WGS) entry which is preliminary data.</text>
</comment>
<keyword evidence="12" id="KW-0129">CBS domain</keyword>
<sequence length="388" mass="39520">MAGATSERSEGLVLGRLLGVPVILARSWFVIAVVITLLFHGSVVRTAPDLGPVASYAVAFCYAVLLGVSVLVHELAHALVARSFGLPATRIVLTLWGGHTQFESDLPSPGRSFAVAVAGPVANGLLAVLAWLPLQLADVPPLPSLLLFAAVLTNAFVAVFNVLPGLPLDGGRLLEAVVWRLGGDRDLGTLAAGWAGRVLAVVVPVVALGWPLLEGSRPDIVTAIWACALGALLWTGAGGALQGANIRRRAPRARARDLARPAVGVPADASLAHALEIAAAAGATAGVSGGAWVVLVGPDGRPAALLDPDAVSAVPPDRRALVPASSAARALLPGTALPDHLTGTDLLRAMSGQSSEEWVLIDAGGAVSGLLLARDVVAVVMGSRAQTR</sequence>
<evidence type="ECO:0000313" key="18">
    <source>
        <dbReference type="EMBL" id="PWJ53158.1"/>
    </source>
</evidence>
<feature type="domain" description="Peptidase M50" evidence="17">
    <location>
        <begin position="63"/>
        <end position="132"/>
    </location>
</feature>
<evidence type="ECO:0000256" key="12">
    <source>
        <dbReference type="ARBA" id="ARBA00023122"/>
    </source>
</evidence>
<keyword evidence="5 14" id="KW-0812">Transmembrane</keyword>
<evidence type="ECO:0000256" key="16">
    <source>
        <dbReference type="PIRSR" id="PIRSR006404-2"/>
    </source>
</evidence>
<keyword evidence="10 14" id="KW-1133">Transmembrane helix</keyword>
<accession>A0A316A7H1</accession>
<dbReference type="InterPro" id="IPR008915">
    <property type="entry name" value="Peptidase_M50"/>
</dbReference>
<feature type="domain" description="Peptidase M50" evidence="17">
    <location>
        <begin position="145"/>
        <end position="183"/>
    </location>
</feature>
<keyword evidence="13 14" id="KW-0472">Membrane</keyword>
<feature type="transmembrane region" description="Helical" evidence="14">
    <location>
        <begin position="222"/>
        <end position="244"/>
    </location>
</feature>
<evidence type="ECO:0000256" key="3">
    <source>
        <dbReference type="ARBA" id="ARBA00022475"/>
    </source>
</evidence>
<keyword evidence="11 14" id="KW-0482">Metalloprotease</keyword>
<dbReference type="EMBL" id="QGDQ01000014">
    <property type="protein sequence ID" value="PWJ53158.1"/>
    <property type="molecule type" value="Genomic_DNA"/>
</dbReference>
<evidence type="ECO:0000313" key="19">
    <source>
        <dbReference type="Proteomes" id="UP000245469"/>
    </source>
</evidence>
<evidence type="ECO:0000256" key="13">
    <source>
        <dbReference type="ARBA" id="ARBA00023136"/>
    </source>
</evidence>
<dbReference type="PIRSF" id="PIRSF006404">
    <property type="entry name" value="UCP006404_Pept_M50_CBS"/>
    <property type="match status" value="1"/>
</dbReference>
<dbReference type="PANTHER" id="PTHR39188:SF3">
    <property type="entry name" value="STAGE IV SPORULATION PROTEIN FB"/>
    <property type="match status" value="1"/>
</dbReference>
<dbReference type="GO" id="GO:0008237">
    <property type="term" value="F:metallopeptidase activity"/>
    <property type="evidence" value="ECO:0007669"/>
    <property type="project" value="UniProtKB-UniRule"/>
</dbReference>
<reference evidence="18 19" key="1">
    <citation type="submission" date="2018-03" db="EMBL/GenBank/DDBJ databases">
        <title>Genomic Encyclopedia of Archaeal and Bacterial Type Strains, Phase II (KMG-II): from individual species to whole genera.</title>
        <authorList>
            <person name="Goeker M."/>
        </authorList>
    </citation>
    <scope>NUCLEOTIDE SEQUENCE [LARGE SCALE GENOMIC DNA]</scope>
    <source>
        <strain evidence="18 19">DSM 44889</strain>
    </source>
</reference>
<evidence type="ECO:0000256" key="14">
    <source>
        <dbReference type="PIRNR" id="PIRNR006404"/>
    </source>
</evidence>
<keyword evidence="7" id="KW-0677">Repeat</keyword>
<evidence type="ECO:0000256" key="4">
    <source>
        <dbReference type="ARBA" id="ARBA00022670"/>
    </source>
</evidence>
<feature type="transmembrane region" description="Helical" evidence="14">
    <location>
        <begin position="12"/>
        <end position="41"/>
    </location>
</feature>
<evidence type="ECO:0000256" key="7">
    <source>
        <dbReference type="ARBA" id="ARBA00022737"/>
    </source>
</evidence>
<evidence type="ECO:0000256" key="10">
    <source>
        <dbReference type="ARBA" id="ARBA00022989"/>
    </source>
</evidence>
<feature type="binding site" evidence="16">
    <location>
        <position position="169"/>
    </location>
    <ligand>
        <name>Zn(2+)</name>
        <dbReference type="ChEBI" id="CHEBI:29105"/>
        <note>catalytic</note>
    </ligand>
</feature>
<feature type="transmembrane region" description="Helical" evidence="14">
    <location>
        <begin position="53"/>
        <end position="72"/>
    </location>
</feature>
<evidence type="ECO:0000256" key="15">
    <source>
        <dbReference type="PIRSR" id="PIRSR006404-1"/>
    </source>
</evidence>
<comment type="similarity">
    <text evidence="2 14">Belongs to the peptidase M50B family.</text>
</comment>
<dbReference type="GO" id="GO:0005886">
    <property type="term" value="C:plasma membrane"/>
    <property type="evidence" value="ECO:0007669"/>
    <property type="project" value="UniProtKB-SubCell"/>
</dbReference>
<feature type="transmembrane region" description="Helical" evidence="14">
    <location>
        <begin position="113"/>
        <end position="133"/>
    </location>
</feature>
<dbReference type="Proteomes" id="UP000245469">
    <property type="component" value="Unassembled WGS sequence"/>
</dbReference>
<evidence type="ECO:0000256" key="6">
    <source>
        <dbReference type="ARBA" id="ARBA00022723"/>
    </source>
</evidence>
<evidence type="ECO:0000256" key="11">
    <source>
        <dbReference type="ARBA" id="ARBA00023049"/>
    </source>
</evidence>